<evidence type="ECO:0008006" key="4">
    <source>
        <dbReference type="Google" id="ProtNLM"/>
    </source>
</evidence>
<accession>A0AAD7DAK9</accession>
<name>A0AAD7DAK9_MYCRO</name>
<feature type="signal peptide" evidence="1">
    <location>
        <begin position="1"/>
        <end position="28"/>
    </location>
</feature>
<comment type="caution">
    <text evidence="2">The sequence shown here is derived from an EMBL/GenBank/DDBJ whole genome shotgun (WGS) entry which is preliminary data.</text>
</comment>
<keyword evidence="3" id="KW-1185">Reference proteome</keyword>
<protein>
    <recommendedName>
        <fullName evidence="4">Secreted protein</fullName>
    </recommendedName>
</protein>
<sequence>MLLYAPRRRYHTMCFIFIPGLAWPLTPAVRVHGLCGHRNSPTLTECSLNCSVPPPRQLLPVGLALSSHPDGRHVSLSHIPSESASDTAYVNLYPPVGDVMLQ</sequence>
<gene>
    <name evidence="2" type="ORF">B0H17DRAFT_1071566</name>
</gene>
<proteinExistence type="predicted"/>
<dbReference type="Proteomes" id="UP001221757">
    <property type="component" value="Unassembled WGS sequence"/>
</dbReference>
<dbReference type="AlphaFoldDB" id="A0AAD7DAK9"/>
<dbReference type="EMBL" id="JARKIE010000094">
    <property type="protein sequence ID" value="KAJ7686690.1"/>
    <property type="molecule type" value="Genomic_DNA"/>
</dbReference>
<evidence type="ECO:0000256" key="1">
    <source>
        <dbReference type="SAM" id="SignalP"/>
    </source>
</evidence>
<keyword evidence="1" id="KW-0732">Signal</keyword>
<evidence type="ECO:0000313" key="3">
    <source>
        <dbReference type="Proteomes" id="UP001221757"/>
    </source>
</evidence>
<organism evidence="2 3">
    <name type="scientific">Mycena rosella</name>
    <name type="common">Pink bonnet</name>
    <name type="synonym">Agaricus rosellus</name>
    <dbReference type="NCBI Taxonomy" id="1033263"/>
    <lineage>
        <taxon>Eukaryota</taxon>
        <taxon>Fungi</taxon>
        <taxon>Dikarya</taxon>
        <taxon>Basidiomycota</taxon>
        <taxon>Agaricomycotina</taxon>
        <taxon>Agaricomycetes</taxon>
        <taxon>Agaricomycetidae</taxon>
        <taxon>Agaricales</taxon>
        <taxon>Marasmiineae</taxon>
        <taxon>Mycenaceae</taxon>
        <taxon>Mycena</taxon>
    </lineage>
</organism>
<feature type="chain" id="PRO_5042156338" description="Secreted protein" evidence="1">
    <location>
        <begin position="29"/>
        <end position="102"/>
    </location>
</feature>
<evidence type="ECO:0000313" key="2">
    <source>
        <dbReference type="EMBL" id="KAJ7686690.1"/>
    </source>
</evidence>
<reference evidence="2" key="1">
    <citation type="submission" date="2023-03" db="EMBL/GenBank/DDBJ databases">
        <title>Massive genome expansion in bonnet fungi (Mycena s.s.) driven by repeated elements and novel gene families across ecological guilds.</title>
        <authorList>
            <consortium name="Lawrence Berkeley National Laboratory"/>
            <person name="Harder C.B."/>
            <person name="Miyauchi S."/>
            <person name="Viragh M."/>
            <person name="Kuo A."/>
            <person name="Thoen E."/>
            <person name="Andreopoulos B."/>
            <person name="Lu D."/>
            <person name="Skrede I."/>
            <person name="Drula E."/>
            <person name="Henrissat B."/>
            <person name="Morin E."/>
            <person name="Kohler A."/>
            <person name="Barry K."/>
            <person name="LaButti K."/>
            <person name="Morin E."/>
            <person name="Salamov A."/>
            <person name="Lipzen A."/>
            <person name="Mereny Z."/>
            <person name="Hegedus B."/>
            <person name="Baldrian P."/>
            <person name="Stursova M."/>
            <person name="Weitz H."/>
            <person name="Taylor A."/>
            <person name="Grigoriev I.V."/>
            <person name="Nagy L.G."/>
            <person name="Martin F."/>
            <person name="Kauserud H."/>
        </authorList>
    </citation>
    <scope>NUCLEOTIDE SEQUENCE</scope>
    <source>
        <strain evidence="2">CBHHK067</strain>
    </source>
</reference>